<organism evidence="5">
    <name type="scientific">OCS116 cluster bacterium</name>
    <dbReference type="NCBI Taxonomy" id="2030921"/>
    <lineage>
        <taxon>Bacteria</taxon>
        <taxon>Pseudomonadati</taxon>
        <taxon>Pseudomonadota</taxon>
        <taxon>Alphaproteobacteria</taxon>
        <taxon>OCS116 cluster</taxon>
    </lineage>
</organism>
<reference key="1">
    <citation type="submission" date="2017-08" db="EMBL/GenBank/DDBJ databases">
        <title>A dynamic microbial community with high functional redundancy inhabits the cold, oxic subseafloor aquifer.</title>
        <authorList>
            <person name="Tully B.J."/>
            <person name="Wheat C.G."/>
            <person name="Glazer B.T."/>
            <person name="Huber J.A."/>
        </authorList>
    </citation>
    <scope>NUCLEOTIDE SEQUENCE [LARGE SCALE GENOMIC DNA]</scope>
</reference>
<evidence type="ECO:0000256" key="3">
    <source>
        <dbReference type="ARBA" id="ARBA00022840"/>
    </source>
</evidence>
<evidence type="ECO:0000259" key="4">
    <source>
        <dbReference type="SMART" id="SM00382"/>
    </source>
</evidence>
<evidence type="ECO:0000313" key="5">
    <source>
        <dbReference type="EMBL" id="PCJ02596.1"/>
    </source>
</evidence>
<comment type="similarity">
    <text evidence="1">Belongs to the TrbE/VirB4 family.</text>
</comment>
<dbReference type="CDD" id="cd01127">
    <property type="entry name" value="TrwB_TraG_TraD_VirD4"/>
    <property type="match status" value="1"/>
</dbReference>
<dbReference type="InterPro" id="IPR018145">
    <property type="entry name" value="CagE_TrbE_VirB_cntrl_dom"/>
</dbReference>
<accession>A0A2A4Z7R8</accession>
<proteinExistence type="inferred from homology"/>
<dbReference type="Pfam" id="PF03135">
    <property type="entry name" value="CagE_TrbE_VirB"/>
    <property type="match status" value="1"/>
</dbReference>
<dbReference type="EMBL" id="NVUS01000004">
    <property type="protein sequence ID" value="PCJ02596.1"/>
    <property type="molecule type" value="Genomic_DNA"/>
</dbReference>
<evidence type="ECO:0000256" key="2">
    <source>
        <dbReference type="ARBA" id="ARBA00022741"/>
    </source>
</evidence>
<keyword evidence="3" id="KW-0067">ATP-binding</keyword>
<dbReference type="Gene3D" id="3.40.50.300">
    <property type="entry name" value="P-loop containing nucleotide triphosphate hydrolases"/>
    <property type="match status" value="2"/>
</dbReference>
<feature type="domain" description="AAA+ ATPase" evidence="4">
    <location>
        <begin position="441"/>
        <end position="708"/>
    </location>
</feature>
<name>A0A2A4Z7R8_9PROT</name>
<dbReference type="GO" id="GO:0005524">
    <property type="term" value="F:ATP binding"/>
    <property type="evidence" value="ECO:0007669"/>
    <property type="project" value="UniProtKB-KW"/>
</dbReference>
<dbReference type="AlphaFoldDB" id="A0A2A4Z7R8"/>
<dbReference type="SMART" id="SM00382">
    <property type="entry name" value="AAA"/>
    <property type="match status" value="1"/>
</dbReference>
<protein>
    <submittedName>
        <fullName evidence="5">Conjugal transfer protein TrbE</fullName>
    </submittedName>
</protein>
<dbReference type="PANTHER" id="PTHR30121">
    <property type="entry name" value="UNCHARACTERIZED PROTEIN YJGR-RELATED"/>
    <property type="match status" value="1"/>
</dbReference>
<dbReference type="NCBIfam" id="NF010447">
    <property type="entry name" value="PRK13873.1"/>
    <property type="match status" value="1"/>
</dbReference>
<dbReference type="SUPFAM" id="SSF52540">
    <property type="entry name" value="P-loop containing nucleoside triphosphate hydrolases"/>
    <property type="match status" value="1"/>
</dbReference>
<dbReference type="PANTHER" id="PTHR30121:SF12">
    <property type="entry name" value="TYPE IV SECRETION SYSTEM PROTEIN CAGE"/>
    <property type="match status" value="1"/>
</dbReference>
<dbReference type="InterPro" id="IPR003593">
    <property type="entry name" value="AAA+_ATPase"/>
</dbReference>
<dbReference type="InterPro" id="IPR051162">
    <property type="entry name" value="T4SS_component"/>
</dbReference>
<reference evidence="5" key="2">
    <citation type="journal article" date="2018" name="ISME J.">
        <title>A dynamic microbial community with high functional redundancy inhabits the cold, oxic subseafloor aquifer.</title>
        <authorList>
            <person name="Tully B.J."/>
            <person name="Wheat C.G."/>
            <person name="Glazer B.T."/>
            <person name="Huber J.A."/>
        </authorList>
    </citation>
    <scope>NUCLEOTIDE SEQUENCE</scope>
    <source>
        <strain evidence="5">NORP83</strain>
    </source>
</reference>
<keyword evidence="2" id="KW-0547">Nucleotide-binding</keyword>
<sequence>MFNLREYQKRPNRLADYLPWAALIAPGIVLNKDGSFQRTARYRGPDLDSSTQSELVATSARINDALKRFGSGWAIFFEADRHEISEYPKSDFPDLASWLVEQERKGAFEADLTHYDSTFYLTLCYLPPEDRTNKAQDLLLETPDNDKGFDARDHLNAFINQSDRAFDLFAGTLPELEMLDDDETLTYLHGTISTKRHPIVSPEIPLYLDAILADCALTGGLAPMLGDAHMRIITITSFPGSTTAGILDALNNLGISYRWSSRFISMDKVEAIKVLGKYRRQWFAKRKSVMSILKEVMTNEQSVLVDTDADNKVFDADAAMQELGGDLVSYGYFTTTITVWDKDIALVDEKLRIVERTVNSAGFTTINETVNAIDAWLGSLPGHTYANVRQPIISSLNLAHMTPLSSVWAGQEYNEHFNALSLLMAETGGATPFRLNLHQGDVGHSIVAGPTGAGKSVLVSLIAMQFRRYDDSQVYIFDKGGSARTATLAMGGTWFDLGGADDIGEAAFQPLANIDEANKRVWAHEWICDLIAHEEIVLTPEYKEGIWSALVSLSQAPKSERTLTGLSALFQSNVLRQALQPYTLSGPHGRLLDADLDKLNLGSVQCFEMEELMHTKSTVLPVLTYLFHRLEEKFDGKPTLLILDEAWVFLDDPEFAGRIREWLKTLRKRNVSVVFATQSLSDIANSSIAPALIESCPSRIFLPNERALEPQQHKIYESFGLNVRQIAIISRAASKREYYFQSSKGNRLFDLALGPIALAFTASSSKQDHQLLDRVIAEGGGDFVSSFLTHKNLEWANSLIDIYPQNQ</sequence>
<gene>
    <name evidence="5" type="ORF">COB13_05265</name>
</gene>
<comment type="caution">
    <text evidence="5">The sequence shown here is derived from an EMBL/GenBank/DDBJ whole genome shotgun (WGS) entry which is preliminary data.</text>
</comment>
<dbReference type="InterPro" id="IPR043964">
    <property type="entry name" value="P-loop_TraG"/>
</dbReference>
<dbReference type="InterPro" id="IPR027417">
    <property type="entry name" value="P-loop_NTPase"/>
</dbReference>
<dbReference type="Pfam" id="PF19044">
    <property type="entry name" value="P-loop_TraG"/>
    <property type="match status" value="1"/>
</dbReference>
<evidence type="ECO:0000256" key="1">
    <source>
        <dbReference type="ARBA" id="ARBA00006512"/>
    </source>
</evidence>